<evidence type="ECO:0000313" key="2">
    <source>
        <dbReference type="Proteomes" id="UP000093476"/>
    </source>
</evidence>
<accession>A0A1C0U5Y8</accession>
<sequence>MAVNVEVLINSLGKTYQDIYDEGLIPYKTKPSGFSGDKTISLNMAKEGVFLSFNRETKVFVEMTLTLILPDRPSFVFPNHIPYPLNKEMNRQWVDDNLGKPTKTAPPFKALKREFGWTYLYSYQGKQGISMQISHDVLDRVSRVTFLPTSRVRW</sequence>
<dbReference type="AlphaFoldDB" id="A0A1C0U5Y8"/>
<dbReference type="PATRIC" id="fig|286156.4.peg.1680"/>
<gene>
    <name evidence="1" type="ORF">Ppb6_01487</name>
</gene>
<name>A0A1C0U5Y8_9GAMM</name>
<protein>
    <recommendedName>
        <fullName evidence="3">Pyocin immunity protein</fullName>
    </recommendedName>
</protein>
<organism evidence="1 2">
    <name type="scientific">Photorhabdus australis subsp. thailandensis</name>
    <dbReference type="NCBI Taxonomy" id="2805096"/>
    <lineage>
        <taxon>Bacteria</taxon>
        <taxon>Pseudomonadati</taxon>
        <taxon>Pseudomonadota</taxon>
        <taxon>Gammaproteobacteria</taxon>
        <taxon>Enterobacterales</taxon>
        <taxon>Morganellaceae</taxon>
        <taxon>Photorhabdus</taxon>
    </lineage>
</organism>
<evidence type="ECO:0008006" key="3">
    <source>
        <dbReference type="Google" id="ProtNLM"/>
    </source>
</evidence>
<dbReference type="EMBL" id="LOMY01000046">
    <property type="protein sequence ID" value="OCQ53295.1"/>
    <property type="molecule type" value="Genomic_DNA"/>
</dbReference>
<reference evidence="1 2" key="1">
    <citation type="submission" date="2015-12" db="EMBL/GenBank/DDBJ databases">
        <title>Genome comparisons provide insights into the role of secondary metabolites in the pathogenic phase of the Photorhabdus life cycle.</title>
        <authorList>
            <person name="Tobias N.J."/>
            <person name="Mishra B."/>
            <person name="Gupta D.K."/>
            <person name="Thines M."/>
            <person name="Stinear T.P."/>
            <person name="Bode H.B."/>
        </authorList>
    </citation>
    <scope>NUCLEOTIDE SEQUENCE [LARGE SCALE GENOMIC DNA]</scope>
    <source>
        <strain evidence="1 2">PB68.1</strain>
    </source>
</reference>
<evidence type="ECO:0000313" key="1">
    <source>
        <dbReference type="EMBL" id="OCQ53295.1"/>
    </source>
</evidence>
<proteinExistence type="predicted"/>
<comment type="caution">
    <text evidence="1">The sequence shown here is derived from an EMBL/GenBank/DDBJ whole genome shotgun (WGS) entry which is preliminary data.</text>
</comment>
<dbReference type="STRING" id="286156.Ppb6_01487"/>
<keyword evidence="2" id="KW-1185">Reference proteome</keyword>
<dbReference type="InterPro" id="IPR045657">
    <property type="entry name" value="DUF6392"/>
</dbReference>
<dbReference type="Proteomes" id="UP000093476">
    <property type="component" value="Unassembled WGS sequence"/>
</dbReference>
<dbReference type="Pfam" id="PF19929">
    <property type="entry name" value="DUF6392"/>
    <property type="match status" value="1"/>
</dbReference>
<dbReference type="RefSeq" id="WP_065822738.1">
    <property type="nucleotide sequence ID" value="NZ_CAWMQZ010000046.1"/>
</dbReference>